<dbReference type="Proteomes" id="UP000009226">
    <property type="component" value="Chromosome"/>
</dbReference>
<dbReference type="SUPFAM" id="SSF55120">
    <property type="entry name" value="Pseudouridine synthase"/>
    <property type="match status" value="1"/>
</dbReference>
<dbReference type="InterPro" id="IPR050188">
    <property type="entry name" value="RluA_PseudoU_synthase"/>
</dbReference>
<dbReference type="InterPro" id="IPR006225">
    <property type="entry name" value="PsdUridine_synth_RluC/D"/>
</dbReference>
<dbReference type="GO" id="GO:0003723">
    <property type="term" value="F:RNA binding"/>
    <property type="evidence" value="ECO:0007669"/>
    <property type="project" value="UniProtKB-KW"/>
</dbReference>
<dbReference type="GO" id="GO:0009982">
    <property type="term" value="F:pseudouridine synthase activity"/>
    <property type="evidence" value="ECO:0007669"/>
    <property type="project" value="InterPro"/>
</dbReference>
<keyword evidence="4" id="KW-0694">RNA-binding</keyword>
<dbReference type="GO" id="GO:0000455">
    <property type="term" value="P:enzyme-directed rRNA pseudouridine synthesis"/>
    <property type="evidence" value="ECO:0007669"/>
    <property type="project" value="TreeGrafter"/>
</dbReference>
<organism evidence="7 8">
    <name type="scientific">Desulfotomaculum nigrificans (strain DSM 14880 / VKM B-2319 / CO-1-SRB)</name>
    <name type="common">Desulfotomaculum carboxydivorans</name>
    <dbReference type="NCBI Taxonomy" id="868595"/>
    <lineage>
        <taxon>Bacteria</taxon>
        <taxon>Bacillati</taxon>
        <taxon>Bacillota</taxon>
        <taxon>Clostridia</taxon>
        <taxon>Eubacteriales</taxon>
        <taxon>Desulfotomaculaceae</taxon>
        <taxon>Desulfotomaculum</taxon>
    </lineage>
</organism>
<feature type="domain" description="Pseudouridine synthase RsuA/RluA-like" evidence="6">
    <location>
        <begin position="86"/>
        <end position="236"/>
    </location>
</feature>
<evidence type="ECO:0000259" key="6">
    <source>
        <dbReference type="Pfam" id="PF00849"/>
    </source>
</evidence>
<sequence length="293" mass="32441">MRIKTTVCQDQAGWTVERVLRQGLGVSRSLLRRAKQRRAVLLDGQPVNSNVRVAPGAILEISMQQEVSSIVPEPMDLSIIYEDQDIMAVHKPPGMLVHPLTTEPTGTLANGVLYYWLQQGSPARFRPVHRIDRDTSGLVLVARNSYVHQQLQSQMNQGLMCRRYLAMVTGKLAKQKGTITAPIDREAGSLIKRVVTPAGKPAITHYRVLRQLSWGSLVRVELVTGRTHQVRVHMSHIGHPLLGDDLYGGDLSLIKRQALHCAYLAFSHPVTGQLIKLACPLPGDMKALLNPSP</sequence>
<dbReference type="PROSITE" id="PS01129">
    <property type="entry name" value="PSI_RLU"/>
    <property type="match status" value="1"/>
</dbReference>
<dbReference type="PROSITE" id="PS50889">
    <property type="entry name" value="S4"/>
    <property type="match status" value="1"/>
</dbReference>
<dbReference type="eggNOG" id="COG0564">
    <property type="taxonomic scope" value="Bacteria"/>
</dbReference>
<dbReference type="KEGG" id="dca:Desca_0837"/>
<dbReference type="PANTHER" id="PTHR21600:SF35">
    <property type="entry name" value="PSEUDOURIDINE SYNTHASE"/>
    <property type="match status" value="1"/>
</dbReference>
<dbReference type="Gene3D" id="3.30.2350.10">
    <property type="entry name" value="Pseudouridine synthase"/>
    <property type="match status" value="1"/>
</dbReference>
<evidence type="ECO:0000256" key="3">
    <source>
        <dbReference type="PIRSR" id="PIRSR606225-1"/>
    </source>
</evidence>
<keyword evidence="8" id="KW-1185">Reference proteome</keyword>
<evidence type="ECO:0000256" key="2">
    <source>
        <dbReference type="ARBA" id="ARBA00010876"/>
    </source>
</evidence>
<protein>
    <recommendedName>
        <fullName evidence="5">Pseudouridine synthase</fullName>
        <ecNumber evidence="5">5.4.99.-</ecNumber>
    </recommendedName>
</protein>
<dbReference type="STRING" id="868595.Desca_0837"/>
<dbReference type="NCBIfam" id="TIGR00005">
    <property type="entry name" value="rluA_subfam"/>
    <property type="match status" value="1"/>
</dbReference>
<keyword evidence="5" id="KW-0413">Isomerase</keyword>
<evidence type="ECO:0000256" key="4">
    <source>
        <dbReference type="PROSITE-ProRule" id="PRU00182"/>
    </source>
</evidence>
<gene>
    <name evidence="7" type="ordered locus">Desca_0837</name>
</gene>
<evidence type="ECO:0000313" key="8">
    <source>
        <dbReference type="Proteomes" id="UP000009226"/>
    </source>
</evidence>
<comment type="catalytic activity">
    <reaction evidence="1 5">
        <text>a uridine in RNA = a pseudouridine in RNA</text>
        <dbReference type="Rhea" id="RHEA:48348"/>
        <dbReference type="Rhea" id="RHEA-COMP:12068"/>
        <dbReference type="Rhea" id="RHEA-COMP:12069"/>
        <dbReference type="ChEBI" id="CHEBI:65314"/>
        <dbReference type="ChEBI" id="CHEBI:65315"/>
    </reaction>
</comment>
<dbReference type="InterPro" id="IPR006145">
    <property type="entry name" value="PsdUridine_synth_RsuA/RluA"/>
</dbReference>
<dbReference type="EMBL" id="CP002736">
    <property type="protein sequence ID" value="AEF93717.1"/>
    <property type="molecule type" value="Genomic_DNA"/>
</dbReference>
<comment type="function">
    <text evidence="5">Responsible for synthesis of pseudouridine from uracil.</text>
</comment>
<dbReference type="HOGENOM" id="CLU_016902_8_2_9"/>
<dbReference type="AlphaFoldDB" id="F6B9E1"/>
<accession>F6B9E1</accession>
<dbReference type="Pfam" id="PF00849">
    <property type="entry name" value="PseudoU_synth_2"/>
    <property type="match status" value="1"/>
</dbReference>
<evidence type="ECO:0000256" key="1">
    <source>
        <dbReference type="ARBA" id="ARBA00000073"/>
    </source>
</evidence>
<dbReference type="CDD" id="cd02869">
    <property type="entry name" value="PseudoU_synth_RluA_like"/>
    <property type="match status" value="1"/>
</dbReference>
<comment type="similarity">
    <text evidence="2 5">Belongs to the pseudouridine synthase RluA family.</text>
</comment>
<dbReference type="EC" id="5.4.99.-" evidence="5"/>
<dbReference type="PANTHER" id="PTHR21600">
    <property type="entry name" value="MITOCHONDRIAL RNA PSEUDOURIDINE SYNTHASE"/>
    <property type="match status" value="1"/>
</dbReference>
<name>F6B9E1_DESCC</name>
<evidence type="ECO:0000313" key="7">
    <source>
        <dbReference type="EMBL" id="AEF93717.1"/>
    </source>
</evidence>
<proteinExistence type="inferred from homology"/>
<evidence type="ECO:0000256" key="5">
    <source>
        <dbReference type="RuleBase" id="RU362028"/>
    </source>
</evidence>
<dbReference type="GO" id="GO:0140098">
    <property type="term" value="F:catalytic activity, acting on RNA"/>
    <property type="evidence" value="ECO:0007669"/>
    <property type="project" value="UniProtKB-ARBA"/>
</dbReference>
<feature type="active site" evidence="3">
    <location>
        <position position="132"/>
    </location>
</feature>
<dbReference type="InterPro" id="IPR006224">
    <property type="entry name" value="PsdUridine_synth_RluA-like_CS"/>
</dbReference>
<dbReference type="InterPro" id="IPR020103">
    <property type="entry name" value="PsdUridine_synth_cat_dom_sf"/>
</dbReference>
<reference evidence="7 8" key="1">
    <citation type="submission" date="2011-05" db="EMBL/GenBank/DDBJ databases">
        <title>Complete sequence of Desulfotomaculum carboxydivorans CO-1-SRB.</title>
        <authorList>
            <consortium name="US DOE Joint Genome Institute"/>
            <person name="Lucas S."/>
            <person name="Han J."/>
            <person name="Lapidus A."/>
            <person name="Cheng J.-F."/>
            <person name="Goodwin L."/>
            <person name="Pitluck S."/>
            <person name="Peters L."/>
            <person name="Mikhailova N."/>
            <person name="Lu M."/>
            <person name="Han C."/>
            <person name="Tapia R."/>
            <person name="Land M."/>
            <person name="Hauser L."/>
            <person name="Kyrpides N."/>
            <person name="Ivanova N."/>
            <person name="Pagani I."/>
            <person name="Stams A."/>
            <person name="Plugge C."/>
            <person name="Muyzer G."/>
            <person name="Kuever J."/>
            <person name="Parshina S."/>
            <person name="Ivanova A."/>
            <person name="Nazina T."/>
            <person name="Woyke T."/>
        </authorList>
    </citation>
    <scope>NUCLEOTIDE SEQUENCE [LARGE SCALE GENOMIC DNA]</scope>
    <source>
        <strain evidence="8">DSM 14880 / VKM B-2319 / CO-1-SRB</strain>
    </source>
</reference>